<evidence type="ECO:0000313" key="2">
    <source>
        <dbReference type="Proteomes" id="UP001396334"/>
    </source>
</evidence>
<protein>
    <recommendedName>
        <fullName evidence="3">S-protein homolog</fullName>
    </recommendedName>
</protein>
<organism evidence="1 2">
    <name type="scientific">Hibiscus sabdariffa</name>
    <name type="common">roselle</name>
    <dbReference type="NCBI Taxonomy" id="183260"/>
    <lineage>
        <taxon>Eukaryota</taxon>
        <taxon>Viridiplantae</taxon>
        <taxon>Streptophyta</taxon>
        <taxon>Embryophyta</taxon>
        <taxon>Tracheophyta</taxon>
        <taxon>Spermatophyta</taxon>
        <taxon>Magnoliopsida</taxon>
        <taxon>eudicotyledons</taxon>
        <taxon>Gunneridae</taxon>
        <taxon>Pentapetalae</taxon>
        <taxon>rosids</taxon>
        <taxon>malvids</taxon>
        <taxon>Malvales</taxon>
        <taxon>Malvaceae</taxon>
        <taxon>Malvoideae</taxon>
        <taxon>Hibiscus</taxon>
    </lineage>
</organism>
<gene>
    <name evidence="1" type="ORF">V6N11_015267</name>
</gene>
<comment type="caution">
    <text evidence="1">The sequence shown here is derived from an EMBL/GenBank/DDBJ whole genome shotgun (WGS) entry which is preliminary data.</text>
</comment>
<dbReference type="EMBL" id="JBBPBN010000004">
    <property type="protein sequence ID" value="KAK9040089.1"/>
    <property type="molecule type" value="Genomic_DNA"/>
</dbReference>
<evidence type="ECO:0000313" key="1">
    <source>
        <dbReference type="EMBL" id="KAK9040089.1"/>
    </source>
</evidence>
<accession>A0ABR2TS21</accession>
<reference evidence="1 2" key="1">
    <citation type="journal article" date="2024" name="G3 (Bethesda)">
        <title>Genome assembly of Hibiscus sabdariffa L. provides insights into metabolisms of medicinal natural products.</title>
        <authorList>
            <person name="Kim T."/>
        </authorList>
    </citation>
    <scope>NUCLEOTIDE SEQUENCE [LARGE SCALE GENOMIC DNA]</scope>
    <source>
        <strain evidence="1">TK-2024</strain>
        <tissue evidence="1">Old leaves</tissue>
    </source>
</reference>
<name>A0ABR2TS21_9ROSI</name>
<dbReference type="Proteomes" id="UP001396334">
    <property type="component" value="Unassembled WGS sequence"/>
</dbReference>
<evidence type="ECO:0008006" key="3">
    <source>
        <dbReference type="Google" id="ProtNLM"/>
    </source>
</evidence>
<dbReference type="SUPFAM" id="SSF55961">
    <property type="entry name" value="Bet v1-like"/>
    <property type="match status" value="1"/>
</dbReference>
<sequence>MGYSVVVTERNRLIEAIICFVCNGREASHRAKAHRCNWIFLNADAKETNNWDNYTFRGRVLEYNPPNKYSYPTFTLPSTCTFVFEIEPEPGATRLVT</sequence>
<proteinExistence type="predicted"/>
<keyword evidence="2" id="KW-1185">Reference proteome</keyword>